<name>A0A4Y7KKP3_PAPSO</name>
<feature type="compositionally biased region" description="Low complexity" evidence="1">
    <location>
        <begin position="218"/>
        <end position="228"/>
    </location>
</feature>
<dbReference type="Proteomes" id="UP000316621">
    <property type="component" value="Chromosome 8"/>
</dbReference>
<feature type="region of interest" description="Disordered" evidence="1">
    <location>
        <begin position="131"/>
        <end position="245"/>
    </location>
</feature>
<sequence>MFLVYISGSKWTIMSKIGKATVCVEEWRCKVCCFEFRFINLGDCDRGFPSLYIILWQTKANHTCFSSGIRGRVRWDEANLGEIEANKPVRQKITEPKTPYHPMLEEDGSMSPVNNFDECMDRAEHAEAIRTALTDVASSSRSGKRSGGWTSSEDEADNMDEDGDDEGPETDRKKHFREHRTKHYDEYRKVKELQRTGSFDEDEVEGDGEDKGKDVKSDSSSSLAGGVKAIDIDEDSKNDLPEQPQ</sequence>
<protein>
    <recommendedName>
        <fullName evidence="4">Protein phosphatase inhibitor 2</fullName>
    </recommendedName>
</protein>
<organism evidence="2 3">
    <name type="scientific">Papaver somniferum</name>
    <name type="common">Opium poppy</name>
    <dbReference type="NCBI Taxonomy" id="3469"/>
    <lineage>
        <taxon>Eukaryota</taxon>
        <taxon>Viridiplantae</taxon>
        <taxon>Streptophyta</taxon>
        <taxon>Embryophyta</taxon>
        <taxon>Tracheophyta</taxon>
        <taxon>Spermatophyta</taxon>
        <taxon>Magnoliopsida</taxon>
        <taxon>Ranunculales</taxon>
        <taxon>Papaveraceae</taxon>
        <taxon>Papaveroideae</taxon>
        <taxon>Papaver</taxon>
    </lineage>
</organism>
<evidence type="ECO:0000313" key="2">
    <source>
        <dbReference type="EMBL" id="RZC72942.1"/>
    </source>
</evidence>
<dbReference type="GO" id="GO:0004864">
    <property type="term" value="F:protein phosphatase inhibitor activity"/>
    <property type="evidence" value="ECO:0007669"/>
    <property type="project" value="InterPro"/>
</dbReference>
<dbReference type="PANTHER" id="PTHR12398:SF20">
    <property type="entry name" value="PROTEIN PHOSPHATASE 1 REGULATORY INHIBITOR SUBUNIT 2"/>
    <property type="match status" value="1"/>
</dbReference>
<keyword evidence="3" id="KW-1185">Reference proteome</keyword>
<evidence type="ECO:0008006" key="4">
    <source>
        <dbReference type="Google" id="ProtNLM"/>
    </source>
</evidence>
<feature type="compositionally biased region" description="Basic and acidic residues" evidence="1">
    <location>
        <begin position="183"/>
        <end position="194"/>
    </location>
</feature>
<gene>
    <name evidence="2" type="ORF">C5167_048425</name>
</gene>
<feature type="compositionally biased region" description="Acidic residues" evidence="1">
    <location>
        <begin position="152"/>
        <end position="168"/>
    </location>
</feature>
<dbReference type="Pfam" id="PF04979">
    <property type="entry name" value="IPP-2"/>
    <property type="match status" value="1"/>
</dbReference>
<accession>A0A4Y7KKP3</accession>
<evidence type="ECO:0000256" key="1">
    <source>
        <dbReference type="SAM" id="MobiDB-lite"/>
    </source>
</evidence>
<dbReference type="GO" id="GO:0009966">
    <property type="term" value="P:regulation of signal transduction"/>
    <property type="evidence" value="ECO:0007669"/>
    <property type="project" value="InterPro"/>
</dbReference>
<dbReference type="InterPro" id="IPR007062">
    <property type="entry name" value="PPI-2"/>
</dbReference>
<feature type="compositionally biased region" description="Acidic residues" evidence="1">
    <location>
        <begin position="199"/>
        <end position="208"/>
    </location>
</feature>
<dbReference type="Gramene" id="RZC72942">
    <property type="protein sequence ID" value="RZC72942"/>
    <property type="gene ID" value="C5167_048425"/>
</dbReference>
<evidence type="ECO:0000313" key="3">
    <source>
        <dbReference type="Proteomes" id="UP000316621"/>
    </source>
</evidence>
<feature type="compositionally biased region" description="Basic residues" evidence="1">
    <location>
        <begin position="173"/>
        <end position="182"/>
    </location>
</feature>
<dbReference type="PANTHER" id="PTHR12398">
    <property type="entry name" value="PROTEIN PHOSPHATASE INHIBITOR"/>
    <property type="match status" value="1"/>
</dbReference>
<dbReference type="EMBL" id="CM010722">
    <property type="protein sequence ID" value="RZC72942.1"/>
    <property type="molecule type" value="Genomic_DNA"/>
</dbReference>
<proteinExistence type="predicted"/>
<feature type="compositionally biased region" description="Basic and acidic residues" evidence="1">
    <location>
        <begin position="235"/>
        <end position="245"/>
    </location>
</feature>
<dbReference type="AlphaFoldDB" id="A0A4Y7KKP3"/>
<dbReference type="OMA" id="MHEHTRE"/>
<reference evidence="2 3" key="1">
    <citation type="journal article" date="2018" name="Science">
        <title>The opium poppy genome and morphinan production.</title>
        <authorList>
            <person name="Guo L."/>
            <person name="Winzer T."/>
            <person name="Yang X."/>
            <person name="Li Y."/>
            <person name="Ning Z."/>
            <person name="He Z."/>
            <person name="Teodor R."/>
            <person name="Lu Y."/>
            <person name="Bowser T.A."/>
            <person name="Graham I.A."/>
            <person name="Ye K."/>
        </authorList>
    </citation>
    <scope>NUCLEOTIDE SEQUENCE [LARGE SCALE GENOMIC DNA]</scope>
    <source>
        <strain evidence="3">cv. HN1</strain>
        <tissue evidence="2">Leaves</tissue>
    </source>
</reference>